<dbReference type="InterPro" id="IPR011049">
    <property type="entry name" value="Serralysin-like_metalloprot_C"/>
</dbReference>
<dbReference type="Pfam" id="PF00353">
    <property type="entry name" value="HemolysinCabind"/>
    <property type="match status" value="1"/>
</dbReference>
<evidence type="ECO:0000313" key="4">
    <source>
        <dbReference type="Proteomes" id="UP001595557"/>
    </source>
</evidence>
<dbReference type="EMBL" id="JBHRTE010000037">
    <property type="protein sequence ID" value="MFC3168045.1"/>
    <property type="molecule type" value="Genomic_DNA"/>
</dbReference>
<dbReference type="InterPro" id="IPR024655">
    <property type="entry name" value="Asl1_glyco_hydro_catalytic"/>
</dbReference>
<dbReference type="Pfam" id="PF11790">
    <property type="entry name" value="Glyco_hydro_cc"/>
    <property type="match status" value="1"/>
</dbReference>
<comment type="caution">
    <text evidence="3">The sequence shown here is derived from an EMBL/GenBank/DDBJ whole genome shotgun (WGS) entry which is preliminary data.</text>
</comment>
<evidence type="ECO:0000256" key="1">
    <source>
        <dbReference type="SAM" id="MobiDB-lite"/>
    </source>
</evidence>
<reference evidence="4" key="1">
    <citation type="journal article" date="2019" name="Int. J. Syst. Evol. Microbiol.">
        <title>The Global Catalogue of Microorganisms (GCM) 10K type strain sequencing project: providing services to taxonomists for standard genome sequencing and annotation.</title>
        <authorList>
            <consortium name="The Broad Institute Genomics Platform"/>
            <consortium name="The Broad Institute Genome Sequencing Center for Infectious Disease"/>
            <person name="Wu L."/>
            <person name="Ma J."/>
        </authorList>
    </citation>
    <scope>NUCLEOTIDE SEQUENCE [LARGE SCALE GENOMIC DNA]</scope>
    <source>
        <strain evidence="4">KCTC 52239</strain>
    </source>
</reference>
<dbReference type="PANTHER" id="PTHR12631">
    <property type="entry name" value="ALPHA-L-IDURONIDASE"/>
    <property type="match status" value="1"/>
</dbReference>
<feature type="compositionally biased region" description="Gly residues" evidence="1">
    <location>
        <begin position="316"/>
        <end position="340"/>
    </location>
</feature>
<dbReference type="PANTHER" id="PTHR12631:SF10">
    <property type="entry name" value="BETA-XYLOSIDASE-LIKE PROTEIN-RELATED"/>
    <property type="match status" value="1"/>
</dbReference>
<feature type="region of interest" description="Disordered" evidence="1">
    <location>
        <begin position="314"/>
        <end position="380"/>
    </location>
</feature>
<dbReference type="GO" id="GO:0016787">
    <property type="term" value="F:hydrolase activity"/>
    <property type="evidence" value="ECO:0007669"/>
    <property type="project" value="UniProtKB-KW"/>
</dbReference>
<dbReference type="InterPro" id="IPR001343">
    <property type="entry name" value="Hemolysn_Ca-bd"/>
</dbReference>
<keyword evidence="3" id="KW-0378">Hydrolase</keyword>
<dbReference type="SUPFAM" id="SSF51445">
    <property type="entry name" value="(Trans)glycosidases"/>
    <property type="match status" value="1"/>
</dbReference>
<dbReference type="Gene3D" id="3.20.20.80">
    <property type="entry name" value="Glycosidases"/>
    <property type="match status" value="1"/>
</dbReference>
<keyword evidence="4" id="KW-1185">Reference proteome</keyword>
<evidence type="ECO:0000259" key="2">
    <source>
        <dbReference type="Pfam" id="PF11790"/>
    </source>
</evidence>
<evidence type="ECO:0000313" key="3">
    <source>
        <dbReference type="EMBL" id="MFC3168045.1"/>
    </source>
</evidence>
<dbReference type="Proteomes" id="UP001595557">
    <property type="component" value="Unassembled WGS sequence"/>
</dbReference>
<dbReference type="RefSeq" id="WP_207470067.1">
    <property type="nucleotide sequence ID" value="NZ_JAFNAW010000037.1"/>
</dbReference>
<feature type="compositionally biased region" description="Polar residues" evidence="1">
    <location>
        <begin position="352"/>
        <end position="374"/>
    </location>
</feature>
<protein>
    <submittedName>
        <fullName evidence="3">Glycosyl hydrolase</fullName>
    </submittedName>
</protein>
<dbReference type="PROSITE" id="PS00330">
    <property type="entry name" value="HEMOLYSIN_CALCIUM"/>
    <property type="match status" value="1"/>
</dbReference>
<dbReference type="InterPro" id="IPR018511">
    <property type="entry name" value="Hemolysin-typ_Ca-bd_CS"/>
</dbReference>
<dbReference type="InterPro" id="IPR051923">
    <property type="entry name" value="Glycosyl_Hydrolase_39"/>
</dbReference>
<gene>
    <name evidence="3" type="ORF">ACFOD7_08290</name>
</gene>
<feature type="domain" description="Asl1-like glycosyl hydrolase catalytic" evidence="2">
    <location>
        <begin position="126"/>
        <end position="286"/>
    </location>
</feature>
<dbReference type="InterPro" id="IPR017853">
    <property type="entry name" value="GH"/>
</dbReference>
<dbReference type="SUPFAM" id="SSF51120">
    <property type="entry name" value="beta-Roll"/>
    <property type="match status" value="1"/>
</dbReference>
<sequence length="479" mass="51121">MAAKVTPGQLGIATPFGELLGNSTAEMERELQDYVEMGVDWVRLDIHWSLVQPNANGGFDWTLVDRVFNAIEAKGIKITAVLNNTPNWVDDNLSSWSDQQALGRFAGEAAARYDNVVDHWEILNEQNKAGISPQDYTQVLKQAYNAIKAVDSDDVVITGGTAAVPSTGNGMWGAVDYLEEMYEAGAKGYFDAVGYHPYSFPLMPSNSAAWNGWQIMEDGIRQAMLDNGDGNKQIWMTEFGAKTIGGGVTVSQSEAAAMLREAVDLAQDHDWAGPIMWFSYQDSSFEPGFGLRDGNGNQRDAYWAFKELANLDNKGTGTGSGSGTGTGSGSGSSNGTGTGTSGNPVTGKTIHDTSGNDVLQGTSSNDVIHSSGGQDTLRGGGGEDTFVFAKAGLWDNIGDWAADDTIDLSAIDANTGRSGHQDFKLIGSKWLSGAGDLGVYADRGHNKTYVQADLDGDKDFEISIVLNGVHQLDASNFVF</sequence>
<proteinExistence type="predicted"/>
<name>A0ABV7IGD9_9RHOB</name>
<organism evidence="3 4">
    <name type="scientific">Paracoccus fontiphilus</name>
    <dbReference type="NCBI Taxonomy" id="1815556"/>
    <lineage>
        <taxon>Bacteria</taxon>
        <taxon>Pseudomonadati</taxon>
        <taxon>Pseudomonadota</taxon>
        <taxon>Alphaproteobacteria</taxon>
        <taxon>Rhodobacterales</taxon>
        <taxon>Paracoccaceae</taxon>
        <taxon>Paracoccus</taxon>
    </lineage>
</organism>
<accession>A0ABV7IGD9</accession>